<keyword evidence="2" id="KW-1185">Reference proteome</keyword>
<reference evidence="2" key="1">
    <citation type="submission" date="2015-10" db="EMBL/GenBank/DDBJ databases">
        <authorList>
            <person name="Regsiter A."/>
            <person name="william w."/>
        </authorList>
    </citation>
    <scope>NUCLEOTIDE SEQUENCE [LARGE SCALE GENOMIC DNA]</scope>
</reference>
<dbReference type="AlphaFoldDB" id="A0A1J1LQQ4"/>
<evidence type="ECO:0000313" key="1">
    <source>
        <dbReference type="EMBL" id="CUR33905.1"/>
    </source>
</evidence>
<dbReference type="Proteomes" id="UP000184315">
    <property type="component" value="Unassembled WGS sequence"/>
</dbReference>
<sequence length="150" mass="17528">MNPEHQKVQNITSLLRVARDLLNTIEPGSLTKFESNNFIEPALTDLIKTFSYIRNGVDLAEVSLDPGELEKVKITRRYFEAFLQEEDFKGVKDSVYVREKATYIALEIGKAKADQTFMNIVDDELETWYLYDELLSDWLDYEANKYPVRY</sequence>
<dbReference type="RefSeq" id="WP_072716956.1">
    <property type="nucleotide sequence ID" value="NZ_LN889762.1"/>
</dbReference>
<name>A0A1J1LQQ4_9CYAN</name>
<gene>
    <name evidence="1" type="ORF">PL921460014</name>
</gene>
<protein>
    <submittedName>
        <fullName evidence="1">Uncharacterized protein</fullName>
    </submittedName>
</protein>
<accession>A0A1J1LQQ4</accession>
<dbReference type="EMBL" id="CZDF01000166">
    <property type="protein sequence ID" value="CUR33905.1"/>
    <property type="molecule type" value="Genomic_DNA"/>
</dbReference>
<organism evidence="1 2">
    <name type="scientific">Planktothrix tepida PCC 9214</name>
    <dbReference type="NCBI Taxonomy" id="671072"/>
    <lineage>
        <taxon>Bacteria</taxon>
        <taxon>Bacillati</taxon>
        <taxon>Cyanobacteriota</taxon>
        <taxon>Cyanophyceae</taxon>
        <taxon>Oscillatoriophycideae</taxon>
        <taxon>Oscillatoriales</taxon>
        <taxon>Microcoleaceae</taxon>
        <taxon>Planktothrix</taxon>
    </lineage>
</organism>
<proteinExistence type="predicted"/>
<dbReference type="STRING" id="671072.PL921460014"/>
<evidence type="ECO:0000313" key="2">
    <source>
        <dbReference type="Proteomes" id="UP000184315"/>
    </source>
</evidence>